<dbReference type="SUPFAM" id="SSF52540">
    <property type="entry name" value="P-loop containing nucleoside triphosphate hydrolases"/>
    <property type="match status" value="1"/>
</dbReference>
<protein>
    <recommendedName>
        <fullName evidence="3">Adenylate kinase</fullName>
    </recommendedName>
</protein>
<dbReference type="PANTHER" id="PTHR37816">
    <property type="entry name" value="YALI0E33011P"/>
    <property type="match status" value="1"/>
</dbReference>
<evidence type="ECO:0000313" key="2">
    <source>
        <dbReference type="Proteomes" id="UP000676246"/>
    </source>
</evidence>
<evidence type="ECO:0008006" key="3">
    <source>
        <dbReference type="Google" id="ProtNLM"/>
    </source>
</evidence>
<keyword evidence="2" id="KW-1185">Reference proteome</keyword>
<proteinExistence type="predicted"/>
<dbReference type="PANTHER" id="PTHR37816:SF2">
    <property type="entry name" value="DNA TOPOLOGY MODULATION PROTEIN FLAR-RELATED PROTEIN"/>
    <property type="match status" value="1"/>
</dbReference>
<organism evidence="1 2">
    <name type="scientific">Ideonella alba</name>
    <dbReference type="NCBI Taxonomy" id="2824118"/>
    <lineage>
        <taxon>Bacteria</taxon>
        <taxon>Pseudomonadati</taxon>
        <taxon>Pseudomonadota</taxon>
        <taxon>Betaproteobacteria</taxon>
        <taxon>Burkholderiales</taxon>
        <taxon>Sphaerotilaceae</taxon>
        <taxon>Ideonella</taxon>
    </lineage>
</organism>
<dbReference type="AlphaFoldDB" id="A0A941BDR4"/>
<reference evidence="1 2" key="1">
    <citation type="submission" date="2021-04" db="EMBL/GenBank/DDBJ databases">
        <title>The genome sequence of Ideonella sp. 3Y2.</title>
        <authorList>
            <person name="Liu Y."/>
        </authorList>
    </citation>
    <scope>NUCLEOTIDE SEQUENCE [LARGE SCALE GENOMIC DNA]</scope>
    <source>
        <strain evidence="1 2">3Y2</strain>
    </source>
</reference>
<comment type="caution">
    <text evidence="1">The sequence shown here is derived from an EMBL/GenBank/DDBJ whole genome shotgun (WGS) entry which is preliminary data.</text>
</comment>
<sequence>MRVHITGASGSGTSTLGAALAAERSMRHLDADGYYWLPTTPPFQAKRDPGERLALLRRDLLSGEDVVLSGSIMGWGAELQDAFDLIVFLYLPAALRVQRLRQREIEHLGHADEAFLRWAAQYDEGPPEGRSLARHQAWLAQRSCPLLRLQADESVAQRLDQVRRAWPSRAIRPGA</sequence>
<dbReference type="Gene3D" id="3.40.50.300">
    <property type="entry name" value="P-loop containing nucleotide triphosphate hydrolases"/>
    <property type="match status" value="1"/>
</dbReference>
<evidence type="ECO:0000313" key="1">
    <source>
        <dbReference type="EMBL" id="MBQ0933285.1"/>
    </source>
</evidence>
<accession>A0A941BDR4</accession>
<dbReference type="RefSeq" id="WP_210856954.1">
    <property type="nucleotide sequence ID" value="NZ_JAGQDD010000026.1"/>
</dbReference>
<dbReference type="EMBL" id="JAGQDD010000026">
    <property type="protein sequence ID" value="MBQ0933285.1"/>
    <property type="molecule type" value="Genomic_DNA"/>
</dbReference>
<dbReference type="InterPro" id="IPR027417">
    <property type="entry name" value="P-loop_NTPase"/>
</dbReference>
<dbReference type="InterPro" id="IPR052922">
    <property type="entry name" value="Cytidylate_Kinase-2"/>
</dbReference>
<dbReference type="Proteomes" id="UP000676246">
    <property type="component" value="Unassembled WGS sequence"/>
</dbReference>
<dbReference type="NCBIfam" id="NF004861">
    <property type="entry name" value="PRK06217.1"/>
    <property type="match status" value="1"/>
</dbReference>
<name>A0A941BDR4_9BURK</name>
<gene>
    <name evidence="1" type="ORF">KAK03_22660</name>
</gene>